<dbReference type="Gene3D" id="1.10.530.10">
    <property type="match status" value="1"/>
</dbReference>
<dbReference type="Pfam" id="PF01464">
    <property type="entry name" value="SLT"/>
    <property type="match status" value="1"/>
</dbReference>
<evidence type="ECO:0000313" key="5">
    <source>
        <dbReference type="EMBL" id="EGK73042.1"/>
    </source>
</evidence>
<dbReference type="STRING" id="1000565.METUNv1_00880"/>
<proteinExistence type="inferred from homology"/>
<dbReference type="CDD" id="cd00254">
    <property type="entry name" value="LT-like"/>
    <property type="match status" value="1"/>
</dbReference>
<evidence type="ECO:0000256" key="3">
    <source>
        <dbReference type="SAM" id="SignalP"/>
    </source>
</evidence>
<feature type="domain" description="Transglycosylase SLT" evidence="4">
    <location>
        <begin position="71"/>
        <end position="167"/>
    </location>
</feature>
<accession>F5R9H2</accession>
<feature type="region of interest" description="Disordered" evidence="2">
    <location>
        <begin position="189"/>
        <end position="209"/>
    </location>
</feature>
<gene>
    <name evidence="5" type="ORF">METUNv1_00880</name>
</gene>
<dbReference type="EMBL" id="AFHG01000030">
    <property type="protein sequence ID" value="EGK73042.1"/>
    <property type="molecule type" value="Genomic_DNA"/>
</dbReference>
<dbReference type="OrthoDB" id="9815002at2"/>
<name>F5R9H2_METUF</name>
<dbReference type="SUPFAM" id="SSF53955">
    <property type="entry name" value="Lysozyme-like"/>
    <property type="match status" value="1"/>
</dbReference>
<organism evidence="5 6">
    <name type="scientific">Methyloversatilis universalis (strain ATCC BAA-1314 / DSM 25237 / JCM 13912 / CCUG 52030 / FAM5)</name>
    <dbReference type="NCBI Taxonomy" id="1000565"/>
    <lineage>
        <taxon>Bacteria</taxon>
        <taxon>Pseudomonadati</taxon>
        <taxon>Pseudomonadota</taxon>
        <taxon>Betaproteobacteria</taxon>
        <taxon>Nitrosomonadales</taxon>
        <taxon>Sterolibacteriaceae</taxon>
        <taxon>Methyloversatilis</taxon>
    </lineage>
</organism>
<feature type="signal peptide" evidence="3">
    <location>
        <begin position="1"/>
        <end position="23"/>
    </location>
</feature>
<keyword evidence="6" id="KW-1185">Reference proteome</keyword>
<evidence type="ECO:0000313" key="6">
    <source>
        <dbReference type="Proteomes" id="UP000005019"/>
    </source>
</evidence>
<dbReference type="AlphaFoldDB" id="F5R9H2"/>
<dbReference type="InterPro" id="IPR023346">
    <property type="entry name" value="Lysozyme-like_dom_sf"/>
</dbReference>
<evidence type="ECO:0000256" key="2">
    <source>
        <dbReference type="SAM" id="MobiDB-lite"/>
    </source>
</evidence>
<reference evidence="5 6" key="1">
    <citation type="journal article" date="2011" name="J. Bacteriol.">
        <title>Genome sequence of Methyloversatilis universalis FAM5T, a methylotrophic representative of the order Rhodocyclales.</title>
        <authorList>
            <person name="Kittichotirat W."/>
            <person name="Good N.M."/>
            <person name="Hall R."/>
            <person name="Bringel F."/>
            <person name="Lajus A."/>
            <person name="Medigue C."/>
            <person name="Smalley N.E."/>
            <person name="Beck D."/>
            <person name="Bumgarner R."/>
            <person name="Vuilleumier S."/>
            <person name="Kalyuzhnaya M.G."/>
        </authorList>
    </citation>
    <scope>NUCLEOTIDE SEQUENCE [LARGE SCALE GENOMIC DNA]</scope>
    <source>
        <strain evidence="6">ATCC BAA-1314 / JCM 13912 / FAM5</strain>
    </source>
</reference>
<evidence type="ECO:0000256" key="1">
    <source>
        <dbReference type="ARBA" id="ARBA00007734"/>
    </source>
</evidence>
<evidence type="ECO:0000259" key="4">
    <source>
        <dbReference type="Pfam" id="PF01464"/>
    </source>
</evidence>
<dbReference type="Proteomes" id="UP000005019">
    <property type="component" value="Unassembled WGS sequence"/>
</dbReference>
<dbReference type="eggNOG" id="COG0741">
    <property type="taxonomic scope" value="Bacteria"/>
</dbReference>
<comment type="caution">
    <text evidence="5">The sequence shown here is derived from an EMBL/GenBank/DDBJ whole genome shotgun (WGS) entry which is preliminary data.</text>
</comment>
<dbReference type="PANTHER" id="PTHR37423:SF2">
    <property type="entry name" value="MEMBRANE-BOUND LYTIC MUREIN TRANSGLYCOSYLASE C"/>
    <property type="match status" value="1"/>
</dbReference>
<protein>
    <submittedName>
        <fullName evidence="5">Lytic transglycosylase catalytic</fullName>
    </submittedName>
</protein>
<comment type="similarity">
    <text evidence="1">Belongs to the transglycosylase Slt family.</text>
</comment>
<keyword evidence="3" id="KW-0732">Signal</keyword>
<sequence length="220" mass="23686">MQTLALRALLPLLSLLAAGTAAGAEDADYRLRLSDHASYRLYQPEAPKISDSERRQARREALAGLPFSAQIEAAAEAGGIEPELLHAVVHAESAYNPHAVSPKGALGLAQLMPSTARQYGVHDALKPADNLRASARHLRDLMDHFGDIQLVLSAYNAGAGAVKKYGGVPPYAETRAYVPKVAHRYEALKKSAEVPEPPAPPSPYRLRADDAALRLVQTRD</sequence>
<dbReference type="InterPro" id="IPR008258">
    <property type="entry name" value="Transglycosylase_SLT_dom_1"/>
</dbReference>
<dbReference type="PANTHER" id="PTHR37423">
    <property type="entry name" value="SOLUBLE LYTIC MUREIN TRANSGLYCOSYLASE-RELATED"/>
    <property type="match status" value="1"/>
</dbReference>
<feature type="chain" id="PRO_5003327127" evidence="3">
    <location>
        <begin position="24"/>
        <end position="220"/>
    </location>
</feature>
<dbReference type="RefSeq" id="WP_008059208.1">
    <property type="nucleotide sequence ID" value="NZ_AFHG01000030.1"/>
</dbReference>